<dbReference type="AlphaFoldDB" id="A0AAD4N5L3"/>
<keyword evidence="2" id="KW-0472">Membrane</keyword>
<proteinExistence type="predicted"/>
<comment type="caution">
    <text evidence="3">The sequence shown here is derived from an EMBL/GenBank/DDBJ whole genome shotgun (WGS) entry which is preliminary data.</text>
</comment>
<name>A0AAD4N5L3_9BILA</name>
<evidence type="ECO:0000313" key="4">
    <source>
        <dbReference type="Proteomes" id="UP001201812"/>
    </source>
</evidence>
<keyword evidence="2" id="KW-0812">Transmembrane</keyword>
<keyword evidence="2" id="KW-1133">Transmembrane helix</keyword>
<feature type="region of interest" description="Disordered" evidence="1">
    <location>
        <begin position="1"/>
        <end position="49"/>
    </location>
</feature>
<evidence type="ECO:0000313" key="3">
    <source>
        <dbReference type="EMBL" id="KAI1715669.1"/>
    </source>
</evidence>
<dbReference type="EMBL" id="JAKKPZ010000011">
    <property type="protein sequence ID" value="KAI1715669.1"/>
    <property type="molecule type" value="Genomic_DNA"/>
</dbReference>
<protein>
    <submittedName>
        <fullName evidence="3">Uncharacterized protein</fullName>
    </submittedName>
</protein>
<feature type="compositionally biased region" description="Polar residues" evidence="1">
    <location>
        <begin position="1"/>
        <end position="11"/>
    </location>
</feature>
<evidence type="ECO:0000256" key="2">
    <source>
        <dbReference type="SAM" id="Phobius"/>
    </source>
</evidence>
<dbReference type="Proteomes" id="UP001201812">
    <property type="component" value="Unassembled WGS sequence"/>
</dbReference>
<organism evidence="3 4">
    <name type="scientific">Ditylenchus destructor</name>
    <dbReference type="NCBI Taxonomy" id="166010"/>
    <lineage>
        <taxon>Eukaryota</taxon>
        <taxon>Metazoa</taxon>
        <taxon>Ecdysozoa</taxon>
        <taxon>Nematoda</taxon>
        <taxon>Chromadorea</taxon>
        <taxon>Rhabditida</taxon>
        <taxon>Tylenchina</taxon>
        <taxon>Tylenchomorpha</taxon>
        <taxon>Sphaerularioidea</taxon>
        <taxon>Anguinidae</taxon>
        <taxon>Anguininae</taxon>
        <taxon>Ditylenchus</taxon>
    </lineage>
</organism>
<keyword evidence="4" id="KW-1185">Reference proteome</keyword>
<gene>
    <name evidence="3" type="ORF">DdX_07993</name>
</gene>
<sequence>MDLSTTSSPLNSKHETMKRKRVSTNKNSPKITKSLKTDKTQAHRSVSSDDDLEAESFIPAILSLVSFGIGLHLVCFFCPFPIVTTFIGIVISYIIWEWNYLHGYKLSRIERAAYDVHSDCTINYPNYPAAPGG</sequence>
<accession>A0AAD4N5L3</accession>
<feature type="transmembrane region" description="Helical" evidence="2">
    <location>
        <begin position="69"/>
        <end position="96"/>
    </location>
</feature>
<evidence type="ECO:0000256" key="1">
    <source>
        <dbReference type="SAM" id="MobiDB-lite"/>
    </source>
</evidence>
<reference evidence="3" key="1">
    <citation type="submission" date="2022-01" db="EMBL/GenBank/DDBJ databases">
        <title>Genome Sequence Resource for Two Populations of Ditylenchus destructor, the Migratory Endoparasitic Phytonematode.</title>
        <authorList>
            <person name="Zhang H."/>
            <person name="Lin R."/>
            <person name="Xie B."/>
        </authorList>
    </citation>
    <scope>NUCLEOTIDE SEQUENCE</scope>
    <source>
        <strain evidence="3">BazhouSP</strain>
    </source>
</reference>